<dbReference type="InterPro" id="IPR006433">
    <property type="entry name" value="Prohead_protease"/>
</dbReference>
<name>A0AB37D3S2_TETHA</name>
<feature type="domain" description="Prohead serine protease" evidence="6">
    <location>
        <begin position="25"/>
        <end position="185"/>
    </location>
</feature>
<gene>
    <name evidence="8" type="ORF">GLW17_08840</name>
</gene>
<dbReference type="Gene3D" id="3.30.2400.10">
    <property type="entry name" value="Major capsid protein gp5"/>
    <property type="match status" value="1"/>
</dbReference>
<dbReference type="Proteomes" id="UP000427886">
    <property type="component" value="Chromosome"/>
</dbReference>
<evidence type="ECO:0000313" key="8">
    <source>
        <dbReference type="EMBL" id="QGP76893.1"/>
    </source>
</evidence>
<organism evidence="8 9">
    <name type="scientific">Tetragenococcus halophilus</name>
    <name type="common">Pediococcus halophilus</name>
    <dbReference type="NCBI Taxonomy" id="51669"/>
    <lineage>
        <taxon>Bacteria</taxon>
        <taxon>Bacillati</taxon>
        <taxon>Bacillota</taxon>
        <taxon>Bacilli</taxon>
        <taxon>Lactobacillales</taxon>
        <taxon>Enterococcaceae</taxon>
        <taxon>Tetragenococcus</taxon>
    </lineage>
</organism>
<dbReference type="NCBIfam" id="TIGR01554">
    <property type="entry name" value="major_cap_HK97"/>
    <property type="match status" value="1"/>
</dbReference>
<feature type="compositionally biased region" description="Basic and acidic residues" evidence="5">
    <location>
        <begin position="1"/>
        <end position="26"/>
    </location>
</feature>
<dbReference type="GO" id="GO:0008233">
    <property type="term" value="F:peptidase activity"/>
    <property type="evidence" value="ECO:0007669"/>
    <property type="project" value="UniProtKB-KW"/>
</dbReference>
<reference evidence="8 9" key="1">
    <citation type="submission" date="2019-11" db="EMBL/GenBank/DDBJ databases">
        <authorList>
            <person name="Kim E."/>
            <person name="Lee J."/>
            <person name="Jeon K."/>
            <person name="Lee Y."/>
        </authorList>
    </citation>
    <scope>NUCLEOTIDE SEQUENCE [LARGE SCALE GENOMIC DNA]</scope>
    <source>
        <strain evidence="8 9">YJ1</strain>
    </source>
</reference>
<keyword evidence="2" id="KW-1188">Viral release from host cell</keyword>
<dbReference type="Pfam" id="PF05065">
    <property type="entry name" value="Phage_capsid"/>
    <property type="match status" value="1"/>
</dbReference>
<dbReference type="InterPro" id="IPR054613">
    <property type="entry name" value="Peptidase_S78_dom"/>
</dbReference>
<accession>A0AB37D3S2</accession>
<evidence type="ECO:0000256" key="2">
    <source>
        <dbReference type="ARBA" id="ARBA00022612"/>
    </source>
</evidence>
<comment type="subcellular location">
    <subcellularLocation>
        <location evidence="1">Virion</location>
    </subcellularLocation>
</comment>
<dbReference type="InterPro" id="IPR024455">
    <property type="entry name" value="Phage_capsid"/>
</dbReference>
<keyword evidence="4" id="KW-0378">Hydrolase</keyword>
<dbReference type="Gene3D" id="3.30.2320.10">
    <property type="entry name" value="hypothetical protein PF0899 domain"/>
    <property type="match status" value="1"/>
</dbReference>
<feature type="region of interest" description="Disordered" evidence="5">
    <location>
        <begin position="1"/>
        <end position="41"/>
    </location>
</feature>
<proteinExistence type="predicted"/>
<dbReference type="NCBIfam" id="TIGR01543">
    <property type="entry name" value="proheadase_HK97"/>
    <property type="match status" value="1"/>
</dbReference>
<evidence type="ECO:0000259" key="7">
    <source>
        <dbReference type="Pfam" id="PF05065"/>
    </source>
</evidence>
<dbReference type="KEGG" id="tey:GLW17_08840"/>
<dbReference type="SUPFAM" id="SSF56563">
    <property type="entry name" value="Major capsid protein gp5"/>
    <property type="match status" value="1"/>
</dbReference>
<dbReference type="Pfam" id="PF04586">
    <property type="entry name" value="Peptidase_S78"/>
    <property type="match status" value="1"/>
</dbReference>
<dbReference type="GO" id="GO:0006508">
    <property type="term" value="P:proteolysis"/>
    <property type="evidence" value="ECO:0007669"/>
    <property type="project" value="UniProtKB-KW"/>
</dbReference>
<dbReference type="InterPro" id="IPR054612">
    <property type="entry name" value="Phage_capsid-like_C"/>
</dbReference>
<evidence type="ECO:0000256" key="3">
    <source>
        <dbReference type="ARBA" id="ARBA00022670"/>
    </source>
</evidence>
<dbReference type="AlphaFoldDB" id="A0AB37D3S2"/>
<feature type="domain" description="Phage capsid-like C-terminal" evidence="7">
    <location>
        <begin position="235"/>
        <end position="483"/>
    </location>
</feature>
<evidence type="ECO:0000313" key="9">
    <source>
        <dbReference type="Proteomes" id="UP000427886"/>
    </source>
</evidence>
<sequence>MANNDEEKEKRLTEEAELEAKEKEVDNKDEESEEETKTISGYALKFDEPSKDLGGFVEVITPEALKDVDFSNCFLLYDHDYSKPLASVKNDTLKIEVDDVGLHFEATLNDTTYAKDVYENVSTGVVDSMSFGFELGIDSFDEDEESGEVTRSIKNIKNIPEVSVVTMPAYDSPNVQVNKRSYNRFMKKQQEKQKGANNMEKTLIDDKNTEVRGYEEYIRSKGEVRDGISTENAAAVVPSEVIGEVFDLKRSDYNLAQYATVKTVSNGQGTYPVATNQEAILATKEELAEIEDIDADMFANVDYKVETRAGKIALSNEVVEDSEVNIVQEVKEQLAKLIDNTDNKHIIDLLKTFPKQTAATLDDLKAIHNVTLDPALEKTVILNQSGFNHLDTLKDSDGRYLLQPDVTAPSGRSLFGIPVALVSDKLLANPKQGTYPMVVGDIAQSVFVARRNQVTTQWEKFDFYSQGLAAIIRNDYEKIDEEASVYVEFTPNNGEAGE</sequence>
<dbReference type="RefSeq" id="WP_155224625.1">
    <property type="nucleotide sequence ID" value="NZ_CP046246.1"/>
</dbReference>
<evidence type="ECO:0000256" key="5">
    <source>
        <dbReference type="SAM" id="MobiDB-lite"/>
    </source>
</evidence>
<evidence type="ECO:0000256" key="4">
    <source>
        <dbReference type="ARBA" id="ARBA00022801"/>
    </source>
</evidence>
<protein>
    <submittedName>
        <fullName evidence="8">Phage major capsid protein</fullName>
    </submittedName>
</protein>
<keyword evidence="3" id="KW-0645">Protease</keyword>
<dbReference type="EMBL" id="CP046246">
    <property type="protein sequence ID" value="QGP76893.1"/>
    <property type="molecule type" value="Genomic_DNA"/>
</dbReference>
<evidence type="ECO:0000256" key="1">
    <source>
        <dbReference type="ARBA" id="ARBA00004328"/>
    </source>
</evidence>
<evidence type="ECO:0000259" key="6">
    <source>
        <dbReference type="Pfam" id="PF04586"/>
    </source>
</evidence>